<dbReference type="EMBL" id="KV425941">
    <property type="protein sequence ID" value="KZV96560.1"/>
    <property type="molecule type" value="Genomic_DNA"/>
</dbReference>
<dbReference type="InParanoid" id="A0A165KM13"/>
<feature type="domain" description="DUF4140" evidence="2">
    <location>
        <begin position="17"/>
        <end position="114"/>
    </location>
</feature>
<evidence type="ECO:0000259" key="2">
    <source>
        <dbReference type="Pfam" id="PF13600"/>
    </source>
</evidence>
<name>A0A165KM13_EXIGL</name>
<dbReference type="InterPro" id="IPR037291">
    <property type="entry name" value="DUF4139"/>
</dbReference>
<keyword evidence="4" id="KW-1185">Reference proteome</keyword>
<dbReference type="OrthoDB" id="10068793at2759"/>
<reference evidence="3 4" key="1">
    <citation type="journal article" date="2016" name="Mol. Biol. Evol.">
        <title>Comparative Genomics of Early-Diverging Mushroom-Forming Fungi Provides Insights into the Origins of Lignocellulose Decay Capabilities.</title>
        <authorList>
            <person name="Nagy L.G."/>
            <person name="Riley R."/>
            <person name="Tritt A."/>
            <person name="Adam C."/>
            <person name="Daum C."/>
            <person name="Floudas D."/>
            <person name="Sun H."/>
            <person name="Yadav J.S."/>
            <person name="Pangilinan J."/>
            <person name="Larsson K.H."/>
            <person name="Matsuura K."/>
            <person name="Barry K."/>
            <person name="Labutti K."/>
            <person name="Kuo R."/>
            <person name="Ohm R.A."/>
            <person name="Bhattacharya S.S."/>
            <person name="Shirouzu T."/>
            <person name="Yoshinaga Y."/>
            <person name="Martin F.M."/>
            <person name="Grigoriev I.V."/>
            <person name="Hibbett D.S."/>
        </authorList>
    </citation>
    <scope>NUCLEOTIDE SEQUENCE [LARGE SCALE GENOMIC DNA]</scope>
    <source>
        <strain evidence="3 4">HHB12029</strain>
    </source>
</reference>
<dbReference type="InterPro" id="IPR011935">
    <property type="entry name" value="CHP02231"/>
</dbReference>
<dbReference type="InterPro" id="IPR025554">
    <property type="entry name" value="DUF4140"/>
</dbReference>
<evidence type="ECO:0000313" key="4">
    <source>
        <dbReference type="Proteomes" id="UP000077266"/>
    </source>
</evidence>
<dbReference type="Proteomes" id="UP000077266">
    <property type="component" value="Unassembled WGS sequence"/>
</dbReference>
<accession>A0A165KM13</accession>
<protein>
    <recommendedName>
        <fullName evidence="5">DUF4139 domain-containing protein</fullName>
    </recommendedName>
</protein>
<gene>
    <name evidence="3" type="ORF">EXIGLDRAFT_732990</name>
</gene>
<dbReference type="STRING" id="1314781.A0A165KM13"/>
<dbReference type="NCBIfam" id="TIGR02231">
    <property type="entry name" value="mucoidy inhibitor MuiA family protein"/>
    <property type="match status" value="2"/>
</dbReference>
<proteinExistence type="predicted"/>
<sequence length="606" mass="64483">MANIVEYDATAHNVHSVTVFQVDRAEVNRRIKVQLKAGQNDVVVSHLPSGLDQDSIRVDGIGSATVFDVIYSPPPSPPNVIWFGQTDTVKPLMKTRNALGAEKQLLYRQAAILGDYAKTLDSKDTEASKLGDFLEFFLEKGRAINEGIVALDDKIAAVDEEARVEQLSSHKDVESQKRAVKLTIVVLSETDGDAELSLTYNVSGASWTPLYDLRASVADAKEGSNSQVLLHYRASIAQRTGEPWDGVHLTLSTASPQLGSDIPTLKPQTISQVDVPPPVTTWPQMPSVGAFSAFGQMAQRQAVLPPGPLAATPAFGVPAGGLFGAAQAAGPPFGTGPATMAIPASMPPAPPPPPPVIRAPVAAVSESTVSTTFAIEGLSTIPSDTDANSQTHKVSVAELTFSNVDLEWITIPKEIPSVFLQCKVKNTSQYPLLPGQASVYLGNSFVAKSTISHVSPQESLSTSLGVDGAVRVTYHPQSKHLARATGSLFASASNKTSTTSFSQRISVKNTRRSAVKKLVVRDQVPVSQDARIKVSVLEPKDIPGPVNGIEGVRARWALKNEENPAEGETGDGILEWVCSVPAGGNIDLNLAWDVTAPVGVQWRSSY</sequence>
<dbReference type="Pfam" id="PF13600">
    <property type="entry name" value="DUF4140"/>
    <property type="match status" value="1"/>
</dbReference>
<evidence type="ECO:0008006" key="5">
    <source>
        <dbReference type="Google" id="ProtNLM"/>
    </source>
</evidence>
<dbReference type="PANTHER" id="PTHR31005">
    <property type="entry name" value="DUF4139 DOMAIN-CONTAINING PROTEIN"/>
    <property type="match status" value="1"/>
</dbReference>
<evidence type="ECO:0000259" key="1">
    <source>
        <dbReference type="Pfam" id="PF13598"/>
    </source>
</evidence>
<dbReference type="AlphaFoldDB" id="A0A165KM13"/>
<dbReference type="PANTHER" id="PTHR31005:SF8">
    <property type="entry name" value="DUF4139 DOMAIN-CONTAINING PROTEIN"/>
    <property type="match status" value="1"/>
</dbReference>
<evidence type="ECO:0000313" key="3">
    <source>
        <dbReference type="EMBL" id="KZV96560.1"/>
    </source>
</evidence>
<dbReference type="Pfam" id="PF13598">
    <property type="entry name" value="DUF4139"/>
    <property type="match status" value="1"/>
</dbReference>
<organism evidence="3 4">
    <name type="scientific">Exidia glandulosa HHB12029</name>
    <dbReference type="NCBI Taxonomy" id="1314781"/>
    <lineage>
        <taxon>Eukaryota</taxon>
        <taxon>Fungi</taxon>
        <taxon>Dikarya</taxon>
        <taxon>Basidiomycota</taxon>
        <taxon>Agaricomycotina</taxon>
        <taxon>Agaricomycetes</taxon>
        <taxon>Auriculariales</taxon>
        <taxon>Exidiaceae</taxon>
        <taxon>Exidia</taxon>
    </lineage>
</organism>
<feature type="domain" description="DUF4139" evidence="1">
    <location>
        <begin position="196"/>
        <end position="597"/>
    </location>
</feature>